<dbReference type="EC" id="2.3.1.255" evidence="7"/>
<name>A0A832ZW48_CALS0</name>
<evidence type="ECO:0000256" key="6">
    <source>
        <dbReference type="ARBA" id="ARBA00025786"/>
    </source>
</evidence>
<dbReference type="EC" id="2.3.1.258" evidence="8"/>
<keyword evidence="4" id="KW-0862">Zinc</keyword>
<dbReference type="EMBL" id="DQVM01000043">
    <property type="protein sequence ID" value="HIQ29392.1"/>
    <property type="molecule type" value="Genomic_DNA"/>
</dbReference>
<dbReference type="SUPFAM" id="SSF55729">
    <property type="entry name" value="Acyl-CoA N-acyltransferases (Nat)"/>
    <property type="match status" value="1"/>
</dbReference>
<evidence type="ECO:0000256" key="5">
    <source>
        <dbReference type="ARBA" id="ARBA00023315"/>
    </source>
</evidence>
<comment type="catalytic activity">
    <reaction evidence="12">
        <text>N-terminal L-methionyl-L-glutamyl-[protein] + acetyl-CoA = N-terminal N(alpha)-acetyl-L-methionyl-L-glutamyl-[protein] + CoA + H(+)</text>
        <dbReference type="Rhea" id="RHEA:50488"/>
        <dbReference type="Rhea" id="RHEA-COMP:12696"/>
        <dbReference type="Rhea" id="RHEA-COMP:12697"/>
        <dbReference type="ChEBI" id="CHEBI:15378"/>
        <dbReference type="ChEBI" id="CHEBI:57287"/>
        <dbReference type="ChEBI" id="CHEBI:57288"/>
        <dbReference type="ChEBI" id="CHEBI:133359"/>
        <dbReference type="ChEBI" id="CHEBI:133360"/>
    </reaction>
</comment>
<evidence type="ECO:0000313" key="17">
    <source>
        <dbReference type="EMBL" id="HIQ29392.1"/>
    </source>
</evidence>
<dbReference type="AlphaFoldDB" id="A0A832ZW48"/>
<comment type="similarity">
    <text evidence="6">Belongs to the acetyltransferase family. ARD1 subfamily.</text>
</comment>
<evidence type="ECO:0000256" key="11">
    <source>
        <dbReference type="ARBA" id="ARBA00049103"/>
    </source>
</evidence>
<proteinExistence type="inferred from homology"/>
<comment type="catalytic activity">
    <reaction evidence="10">
        <text>N-terminal L-alanyl-[protein] + acetyl-CoA = N-terminal N(alpha)-acetyl-L-alanyl-[protein] + CoA + H(+)</text>
        <dbReference type="Rhea" id="RHEA:50500"/>
        <dbReference type="Rhea" id="RHEA-COMP:12701"/>
        <dbReference type="Rhea" id="RHEA-COMP:12702"/>
        <dbReference type="ChEBI" id="CHEBI:15378"/>
        <dbReference type="ChEBI" id="CHEBI:57287"/>
        <dbReference type="ChEBI" id="CHEBI:57288"/>
        <dbReference type="ChEBI" id="CHEBI:64718"/>
        <dbReference type="ChEBI" id="CHEBI:83683"/>
        <dbReference type="EC" id="2.3.1.255"/>
    </reaction>
</comment>
<evidence type="ECO:0000256" key="1">
    <source>
        <dbReference type="ARBA" id="ARBA00022490"/>
    </source>
</evidence>
<evidence type="ECO:0000259" key="16">
    <source>
        <dbReference type="PROSITE" id="PS51186"/>
    </source>
</evidence>
<dbReference type="CDD" id="cd04301">
    <property type="entry name" value="NAT_SF"/>
    <property type="match status" value="1"/>
</dbReference>
<dbReference type="FunFam" id="3.40.630.30:FF:000200">
    <property type="entry name" value="N-alpha-acetyltransferase"/>
    <property type="match status" value="1"/>
</dbReference>
<evidence type="ECO:0000256" key="9">
    <source>
        <dbReference type="ARBA" id="ARBA00047491"/>
    </source>
</evidence>
<dbReference type="Gene3D" id="3.40.630.30">
    <property type="match status" value="1"/>
</dbReference>
<dbReference type="NCBIfam" id="TIGR01575">
    <property type="entry name" value="rimI"/>
    <property type="match status" value="1"/>
</dbReference>
<evidence type="ECO:0000313" key="18">
    <source>
        <dbReference type="Proteomes" id="UP000608579"/>
    </source>
</evidence>
<organism evidence="17 18">
    <name type="scientific">Caldiarchaeum subterraneum</name>
    <dbReference type="NCBI Taxonomy" id="311458"/>
    <lineage>
        <taxon>Archaea</taxon>
        <taxon>Nitrososphaerota</taxon>
        <taxon>Candidatus Caldarchaeales</taxon>
        <taxon>Candidatus Caldarchaeaceae</taxon>
        <taxon>Candidatus Caldarchaeum</taxon>
    </lineage>
</organism>
<comment type="catalytic activity">
    <reaction evidence="11">
        <text>N-terminal L-methionyl-L-leucyl-[protein] + acetyl-CoA = N-terminal N(alpha)-acetyl-L-methionyl-L-leucyl-[protein] + CoA + H(+)</text>
        <dbReference type="Rhea" id="RHEA:50520"/>
        <dbReference type="Rhea" id="RHEA-COMP:12711"/>
        <dbReference type="Rhea" id="RHEA-COMP:12712"/>
        <dbReference type="ChEBI" id="CHEBI:15378"/>
        <dbReference type="ChEBI" id="CHEBI:57287"/>
        <dbReference type="ChEBI" id="CHEBI:57288"/>
        <dbReference type="ChEBI" id="CHEBI:133377"/>
        <dbReference type="ChEBI" id="CHEBI:133378"/>
        <dbReference type="EC" id="2.3.1.258"/>
    </reaction>
</comment>
<comment type="catalytic activity">
    <reaction evidence="9">
        <text>N-terminal L-seryl-[protein] + acetyl-CoA = N-terminal N(alpha)-acetyl-L-seryl-[protein] + CoA + H(+)</text>
        <dbReference type="Rhea" id="RHEA:50504"/>
        <dbReference type="Rhea" id="RHEA-COMP:12703"/>
        <dbReference type="Rhea" id="RHEA-COMP:12704"/>
        <dbReference type="ChEBI" id="CHEBI:15378"/>
        <dbReference type="ChEBI" id="CHEBI:57287"/>
        <dbReference type="ChEBI" id="CHEBI:57288"/>
        <dbReference type="ChEBI" id="CHEBI:64738"/>
        <dbReference type="ChEBI" id="CHEBI:83690"/>
        <dbReference type="EC" id="2.3.1.255"/>
    </reaction>
</comment>
<evidence type="ECO:0000256" key="10">
    <source>
        <dbReference type="ARBA" id="ARBA00048236"/>
    </source>
</evidence>
<keyword evidence="3" id="KW-0479">Metal-binding</keyword>
<dbReference type="PROSITE" id="PS51186">
    <property type="entry name" value="GNAT"/>
    <property type="match status" value="1"/>
</dbReference>
<evidence type="ECO:0000256" key="7">
    <source>
        <dbReference type="ARBA" id="ARBA00026110"/>
    </source>
</evidence>
<evidence type="ECO:0000256" key="13">
    <source>
        <dbReference type="ARBA" id="ARBA00073228"/>
    </source>
</evidence>
<accession>A0A832ZW48</accession>
<dbReference type="PANTHER" id="PTHR23091:SF4">
    <property type="entry name" value="N-TERMINAL AMINO-ACID N(ALPHA)-ACETYLTRANSFERASE NATA"/>
    <property type="match status" value="1"/>
</dbReference>
<evidence type="ECO:0000256" key="8">
    <source>
        <dbReference type="ARBA" id="ARBA00039121"/>
    </source>
</evidence>
<dbReference type="InterPro" id="IPR000182">
    <property type="entry name" value="GNAT_dom"/>
</dbReference>
<dbReference type="GO" id="GO:0120518">
    <property type="term" value="F:protein N-terminal-methionine acetyltransferase activity"/>
    <property type="evidence" value="ECO:0007669"/>
    <property type="project" value="UniProtKB-EC"/>
</dbReference>
<dbReference type="InterPro" id="IPR006464">
    <property type="entry name" value="AcTrfase_RimI/Ard1"/>
</dbReference>
<dbReference type="GO" id="GO:0046872">
    <property type="term" value="F:metal ion binding"/>
    <property type="evidence" value="ECO:0007669"/>
    <property type="project" value="UniProtKB-KW"/>
</dbReference>
<keyword evidence="2 17" id="KW-0808">Transferase</keyword>
<dbReference type="PANTHER" id="PTHR23091">
    <property type="entry name" value="N-TERMINAL ACETYLTRANSFERASE"/>
    <property type="match status" value="1"/>
</dbReference>
<dbReference type="Pfam" id="PF00583">
    <property type="entry name" value="Acetyltransf_1"/>
    <property type="match status" value="1"/>
</dbReference>
<evidence type="ECO:0000256" key="2">
    <source>
        <dbReference type="ARBA" id="ARBA00022679"/>
    </source>
</evidence>
<evidence type="ECO:0000256" key="15">
    <source>
        <dbReference type="ARBA" id="ARBA00080792"/>
    </source>
</evidence>
<comment type="caution">
    <text evidence="17">The sequence shown here is derived from an EMBL/GenBank/DDBJ whole genome shotgun (WGS) entry which is preliminary data.</text>
</comment>
<evidence type="ECO:0000256" key="12">
    <source>
        <dbReference type="ARBA" id="ARBA00051494"/>
    </source>
</evidence>
<dbReference type="Proteomes" id="UP000608579">
    <property type="component" value="Unassembled WGS sequence"/>
</dbReference>
<gene>
    <name evidence="17" type="primary">rimI</name>
    <name evidence="17" type="ORF">EYH45_02380</name>
</gene>
<evidence type="ECO:0000256" key="4">
    <source>
        <dbReference type="ARBA" id="ARBA00022833"/>
    </source>
</evidence>
<sequence length="172" mass="20187">MQRLEKDKQLRIIYRNATLDDLTQVMNINRVCLPENYTYSFFHSLLMEYPKAFWVAEHEGKVVGYVMCRIERILSKIDPLRIRKAGHIVSVAMLPEYRRRGIGFELMRRTVDSLREVYNCDEAYLEVRVSNEPAINLYKKLGFAIVSVQKSYYVDGEDAYVMARRLKHQGAA</sequence>
<dbReference type="InterPro" id="IPR045047">
    <property type="entry name" value="Ard1-like"/>
</dbReference>
<evidence type="ECO:0000256" key="3">
    <source>
        <dbReference type="ARBA" id="ARBA00022723"/>
    </source>
</evidence>
<keyword evidence="5" id="KW-0012">Acyltransferase</keyword>
<evidence type="ECO:0000256" key="14">
    <source>
        <dbReference type="ARBA" id="ARBA00076912"/>
    </source>
</evidence>
<protein>
    <recommendedName>
        <fullName evidence="13">N-alpha-acetyltransferase</fullName>
        <ecNumber evidence="7">2.3.1.255</ecNumber>
        <ecNumber evidence="8">2.3.1.258</ecNumber>
    </recommendedName>
    <alternativeName>
        <fullName evidence="15">Amino-terminal acetyltransferase</fullName>
    </alternativeName>
    <alternativeName>
        <fullName evidence="14">N-terminal acetyltransferase</fullName>
    </alternativeName>
</protein>
<reference evidence="17" key="1">
    <citation type="journal article" date="2020" name="ISME J.">
        <title>Gammaproteobacteria mediating utilization of methyl-, sulfur- and petroleum organic compounds in deep ocean hydrothermal plumes.</title>
        <authorList>
            <person name="Zhou Z."/>
            <person name="Liu Y."/>
            <person name="Pan J."/>
            <person name="Cron B.R."/>
            <person name="Toner B.M."/>
            <person name="Anantharaman K."/>
            <person name="Breier J.A."/>
            <person name="Dick G.J."/>
            <person name="Li M."/>
        </authorList>
    </citation>
    <scope>NUCLEOTIDE SEQUENCE</scope>
    <source>
        <strain evidence="17">SZUA-1515</strain>
    </source>
</reference>
<dbReference type="GO" id="GO:0031415">
    <property type="term" value="C:NatA complex"/>
    <property type="evidence" value="ECO:0007669"/>
    <property type="project" value="InterPro"/>
</dbReference>
<dbReference type="InterPro" id="IPR016181">
    <property type="entry name" value="Acyl_CoA_acyltransferase"/>
</dbReference>
<feature type="domain" description="N-acetyltransferase" evidence="16">
    <location>
        <begin position="12"/>
        <end position="167"/>
    </location>
</feature>
<keyword evidence="1" id="KW-0963">Cytoplasm</keyword>